<evidence type="ECO:0000313" key="1">
    <source>
        <dbReference type="EMBL" id="UYM18158.1"/>
    </source>
</evidence>
<accession>A0ABY6GZC4</accession>
<dbReference type="Proteomes" id="UP001163255">
    <property type="component" value="Chromosome"/>
</dbReference>
<dbReference type="RefSeq" id="WP_262600918.1">
    <property type="nucleotide sequence ID" value="NZ_CP103300.1"/>
</dbReference>
<keyword evidence="2" id="KW-1185">Reference proteome</keyword>
<gene>
    <name evidence="1" type="ORF">NX720_09695</name>
</gene>
<organism evidence="1 2">
    <name type="scientific">Endozoicomonas euniceicola</name>
    <dbReference type="NCBI Taxonomy" id="1234143"/>
    <lineage>
        <taxon>Bacteria</taxon>
        <taxon>Pseudomonadati</taxon>
        <taxon>Pseudomonadota</taxon>
        <taxon>Gammaproteobacteria</taxon>
        <taxon>Oceanospirillales</taxon>
        <taxon>Endozoicomonadaceae</taxon>
        <taxon>Endozoicomonas</taxon>
    </lineage>
</organism>
<name>A0ABY6GZC4_9GAMM</name>
<dbReference type="EMBL" id="CP103300">
    <property type="protein sequence ID" value="UYM18158.1"/>
    <property type="molecule type" value="Genomic_DNA"/>
</dbReference>
<evidence type="ECO:0000313" key="2">
    <source>
        <dbReference type="Proteomes" id="UP001163255"/>
    </source>
</evidence>
<reference evidence="1" key="1">
    <citation type="submission" date="2022-10" db="EMBL/GenBank/DDBJ databases">
        <title>Completed Genome Sequence of two octocoral isolated bacterium, Endozoicomonas euniceicola EF212T and Endozoicomonas gorgoniicola PS125T.</title>
        <authorList>
            <person name="Chiou Y.-J."/>
            <person name="Chen Y.-H."/>
        </authorList>
    </citation>
    <scope>NUCLEOTIDE SEQUENCE</scope>
    <source>
        <strain evidence="1">EF212</strain>
    </source>
</reference>
<protein>
    <submittedName>
        <fullName evidence="1">Uncharacterized protein</fullName>
    </submittedName>
</protein>
<proteinExistence type="predicted"/>
<sequence>MLKRWQQRRQIFSEDNTFLLTNALHFQNTSSIKGSYFTRGHRGDLRFNGFTFRVDDSSVQDAFSKGFCPKYYEWYGGGMWNLNQKINSPQFCGGATIQSYVCYYAASLLGINGMNIFLIDLRLFGGTVRNRSSSDFVNDKLDCNDGYLRNDNIYRLFPITKQIHSLETLAPVPGAKILGVVTNPTDYYHNASQLQLHANPDYEGGMDSVRAVVNLFNERGGGSGECETGV</sequence>